<feature type="non-terminal residue" evidence="3">
    <location>
        <position position="296"/>
    </location>
</feature>
<protein>
    <submittedName>
        <fullName evidence="3">Uncharacterized protein</fullName>
    </submittedName>
</protein>
<dbReference type="EMBL" id="RQTK01000065">
    <property type="protein sequence ID" value="RUS89105.1"/>
    <property type="molecule type" value="Genomic_DNA"/>
</dbReference>
<keyword evidence="2" id="KW-0812">Transmembrane</keyword>
<dbReference type="OrthoDB" id="10587763at2759"/>
<accession>A0A433U5J8</accession>
<feature type="region of interest" description="Disordered" evidence="1">
    <location>
        <begin position="257"/>
        <end position="283"/>
    </location>
</feature>
<evidence type="ECO:0000313" key="4">
    <source>
        <dbReference type="Proteomes" id="UP000271974"/>
    </source>
</evidence>
<proteinExistence type="predicted"/>
<sequence>WWTRTFCPHANVSWSLAESPSLALAQSVGGLSAHVLTGSDGNVSRGNTSDVFDGMNNVPFQKRGRNDCTGQTYTYVFLKLAVCSQFAGGCCIALATYMAYLVVFRNQSQILHHLSTVALLTNVIGLASVVSWASGMVNKMFEDHWTFWPFVISYLYVLVAVLFLMGLYRNNQEPQRTRPGPHRMTEAEWRRWQRVQERTRTVDSLLEQAGGGDVIYSQHEDGSWQLTRWLPNQQDWRTVHVPAWPGEDPERVTSNGCGNTGQALRPNGVSTTTSTPATRTGQANSDVLLVIPSNRP</sequence>
<name>A0A433U5J8_ELYCH</name>
<feature type="compositionally biased region" description="Low complexity" evidence="1">
    <location>
        <begin position="271"/>
        <end position="280"/>
    </location>
</feature>
<dbReference type="AlphaFoldDB" id="A0A433U5J8"/>
<evidence type="ECO:0000313" key="3">
    <source>
        <dbReference type="EMBL" id="RUS89105.1"/>
    </source>
</evidence>
<keyword evidence="2" id="KW-0472">Membrane</keyword>
<dbReference type="Proteomes" id="UP000271974">
    <property type="component" value="Unassembled WGS sequence"/>
</dbReference>
<reference evidence="3 4" key="1">
    <citation type="submission" date="2019-01" db="EMBL/GenBank/DDBJ databases">
        <title>A draft genome assembly of the solar-powered sea slug Elysia chlorotica.</title>
        <authorList>
            <person name="Cai H."/>
            <person name="Li Q."/>
            <person name="Fang X."/>
            <person name="Li J."/>
            <person name="Curtis N.E."/>
            <person name="Altenburger A."/>
            <person name="Shibata T."/>
            <person name="Feng M."/>
            <person name="Maeda T."/>
            <person name="Schwartz J.A."/>
            <person name="Shigenobu S."/>
            <person name="Lundholm N."/>
            <person name="Nishiyama T."/>
            <person name="Yang H."/>
            <person name="Hasebe M."/>
            <person name="Li S."/>
            <person name="Pierce S.K."/>
            <person name="Wang J."/>
        </authorList>
    </citation>
    <scope>NUCLEOTIDE SEQUENCE [LARGE SCALE GENOMIC DNA]</scope>
    <source>
        <strain evidence="3">EC2010</strain>
        <tissue evidence="3">Whole organism of an adult</tissue>
    </source>
</reference>
<feature type="transmembrane region" description="Helical" evidence="2">
    <location>
        <begin position="116"/>
        <end position="135"/>
    </location>
</feature>
<evidence type="ECO:0000256" key="2">
    <source>
        <dbReference type="SAM" id="Phobius"/>
    </source>
</evidence>
<keyword evidence="2" id="KW-1133">Transmembrane helix</keyword>
<gene>
    <name evidence="3" type="ORF">EGW08_003113</name>
</gene>
<keyword evidence="4" id="KW-1185">Reference proteome</keyword>
<feature type="transmembrane region" description="Helical" evidence="2">
    <location>
        <begin position="147"/>
        <end position="168"/>
    </location>
</feature>
<comment type="caution">
    <text evidence="3">The sequence shown here is derived from an EMBL/GenBank/DDBJ whole genome shotgun (WGS) entry which is preliminary data.</text>
</comment>
<feature type="non-terminal residue" evidence="3">
    <location>
        <position position="1"/>
    </location>
</feature>
<organism evidence="3 4">
    <name type="scientific">Elysia chlorotica</name>
    <name type="common">Eastern emerald elysia</name>
    <name type="synonym">Sea slug</name>
    <dbReference type="NCBI Taxonomy" id="188477"/>
    <lineage>
        <taxon>Eukaryota</taxon>
        <taxon>Metazoa</taxon>
        <taxon>Spiralia</taxon>
        <taxon>Lophotrochozoa</taxon>
        <taxon>Mollusca</taxon>
        <taxon>Gastropoda</taxon>
        <taxon>Heterobranchia</taxon>
        <taxon>Euthyneura</taxon>
        <taxon>Panpulmonata</taxon>
        <taxon>Sacoglossa</taxon>
        <taxon>Placobranchoidea</taxon>
        <taxon>Plakobranchidae</taxon>
        <taxon>Elysia</taxon>
    </lineage>
</organism>
<feature type="transmembrane region" description="Helical" evidence="2">
    <location>
        <begin position="86"/>
        <end position="104"/>
    </location>
</feature>
<evidence type="ECO:0000256" key="1">
    <source>
        <dbReference type="SAM" id="MobiDB-lite"/>
    </source>
</evidence>